<dbReference type="InterPro" id="IPR018060">
    <property type="entry name" value="HTH_AraC"/>
</dbReference>
<dbReference type="RefSeq" id="WP_223994599.1">
    <property type="nucleotide sequence ID" value="NZ_CAJZAG010000013.1"/>
</dbReference>
<comment type="caution">
    <text evidence="6">The sequence shown here is derived from an EMBL/GenBank/DDBJ whole genome shotgun (WGS) entry which is preliminary data.</text>
</comment>
<dbReference type="InterPro" id="IPR050204">
    <property type="entry name" value="AraC_XylS_family_regulators"/>
</dbReference>
<keyword evidence="3" id="KW-0238">DNA-binding</keyword>
<proteinExistence type="predicted"/>
<keyword evidence="7" id="KW-1185">Reference proteome</keyword>
<keyword evidence="4" id="KW-0804">Transcription</keyword>
<dbReference type="Pfam" id="PF12852">
    <property type="entry name" value="Cupin_6"/>
    <property type="match status" value="1"/>
</dbReference>
<evidence type="ECO:0000256" key="3">
    <source>
        <dbReference type="ARBA" id="ARBA00023125"/>
    </source>
</evidence>
<dbReference type="InterPro" id="IPR032783">
    <property type="entry name" value="AraC_lig"/>
</dbReference>
<dbReference type="SUPFAM" id="SSF46689">
    <property type="entry name" value="Homeodomain-like"/>
    <property type="match status" value="2"/>
</dbReference>
<dbReference type="PANTHER" id="PTHR46796:SF13">
    <property type="entry name" value="HTH-TYPE TRANSCRIPTIONAL ACTIVATOR RHAS"/>
    <property type="match status" value="1"/>
</dbReference>
<keyword evidence="1" id="KW-0963">Cytoplasm</keyword>
<gene>
    <name evidence="6" type="primary">rhaR_5</name>
    <name evidence="6" type="ORF">LMG32289_05802</name>
</gene>
<dbReference type="InterPro" id="IPR037923">
    <property type="entry name" value="HTH-like"/>
</dbReference>
<dbReference type="EMBL" id="CAJZAG010000013">
    <property type="protein sequence ID" value="CAG9184951.1"/>
    <property type="molecule type" value="Genomic_DNA"/>
</dbReference>
<evidence type="ECO:0000313" key="6">
    <source>
        <dbReference type="EMBL" id="CAG9184951.1"/>
    </source>
</evidence>
<evidence type="ECO:0000313" key="7">
    <source>
        <dbReference type="Proteomes" id="UP000706525"/>
    </source>
</evidence>
<dbReference type="PANTHER" id="PTHR46796">
    <property type="entry name" value="HTH-TYPE TRANSCRIPTIONAL ACTIVATOR RHAS-RELATED"/>
    <property type="match status" value="1"/>
</dbReference>
<protein>
    <submittedName>
        <fullName evidence="6">HTH-type transcriptional activator RhaR</fullName>
    </submittedName>
</protein>
<reference evidence="6 7" key="1">
    <citation type="submission" date="2021-08" db="EMBL/GenBank/DDBJ databases">
        <authorList>
            <person name="Peeters C."/>
        </authorList>
    </citation>
    <scope>NUCLEOTIDE SEQUENCE [LARGE SCALE GENOMIC DNA]</scope>
    <source>
        <strain evidence="6 7">LMG 32289</strain>
    </source>
</reference>
<evidence type="ECO:0000256" key="2">
    <source>
        <dbReference type="ARBA" id="ARBA00023015"/>
    </source>
</evidence>
<feature type="domain" description="HTH araC/xylS-type" evidence="5">
    <location>
        <begin position="183"/>
        <end position="281"/>
    </location>
</feature>
<evidence type="ECO:0000256" key="1">
    <source>
        <dbReference type="ARBA" id="ARBA00022490"/>
    </source>
</evidence>
<evidence type="ECO:0000256" key="4">
    <source>
        <dbReference type="ARBA" id="ARBA00023163"/>
    </source>
</evidence>
<dbReference type="SMART" id="SM00342">
    <property type="entry name" value="HTH_ARAC"/>
    <property type="match status" value="1"/>
</dbReference>
<dbReference type="Proteomes" id="UP000706525">
    <property type="component" value="Unassembled WGS sequence"/>
</dbReference>
<dbReference type="InterPro" id="IPR020449">
    <property type="entry name" value="Tscrpt_reg_AraC-type_HTH"/>
</dbReference>
<accession>A0ABN7ZKY9</accession>
<name>A0ABN7ZKY9_9BURK</name>
<organism evidence="6 7">
    <name type="scientific">Cupriavidus pampae</name>
    <dbReference type="NCBI Taxonomy" id="659251"/>
    <lineage>
        <taxon>Bacteria</taxon>
        <taxon>Pseudomonadati</taxon>
        <taxon>Pseudomonadota</taxon>
        <taxon>Betaproteobacteria</taxon>
        <taxon>Burkholderiales</taxon>
        <taxon>Burkholderiaceae</taxon>
        <taxon>Cupriavidus</taxon>
    </lineage>
</organism>
<dbReference type="Pfam" id="PF12833">
    <property type="entry name" value="HTH_18"/>
    <property type="match status" value="1"/>
</dbReference>
<dbReference type="SUPFAM" id="SSF51215">
    <property type="entry name" value="Regulatory protein AraC"/>
    <property type="match status" value="1"/>
</dbReference>
<evidence type="ECO:0000259" key="5">
    <source>
        <dbReference type="PROSITE" id="PS01124"/>
    </source>
</evidence>
<keyword evidence="2" id="KW-0805">Transcription regulation</keyword>
<dbReference type="PROSITE" id="PS01124">
    <property type="entry name" value="HTH_ARAC_FAMILY_2"/>
    <property type="match status" value="1"/>
</dbReference>
<dbReference type="Gene3D" id="1.10.10.60">
    <property type="entry name" value="Homeodomain-like"/>
    <property type="match status" value="2"/>
</dbReference>
<dbReference type="InterPro" id="IPR009057">
    <property type="entry name" value="Homeodomain-like_sf"/>
</dbReference>
<dbReference type="CDD" id="cd02208">
    <property type="entry name" value="cupin_RmlC-like"/>
    <property type="match status" value="1"/>
</dbReference>
<dbReference type="PRINTS" id="PR00032">
    <property type="entry name" value="HTHARAC"/>
</dbReference>
<sequence length="302" mass="32700">MFEFLSSPYTGLDYFLAAMDIGVPHIKVRDIRESWGMRVDAFKTASLHYCLEGAGVLAVHGGPSIPLEPHTFVLLQPGVAYRFVGTGQQGIVMACGELRVELVGGADPFASLREPLVARFDDTDGLRDQFAMLLAESTQPGVGSRALTEALVKQCLVLALRRWVACDAQPLPWLAGVSDARLSRALCAIFNEPAVAYTVDSLAMIAGMSRSAFAAAFRRAFGQSPMNLVKLVRLRRASGLLITTALPVAEVAKRVGFSSRSNFSLAFNELHGVDPTGFRRTFAEEAKSYWEANIQQSGVSPS</sequence>